<evidence type="ECO:0000313" key="2">
    <source>
        <dbReference type="Proteomes" id="UP000499080"/>
    </source>
</evidence>
<accession>A0A4Y2GT19</accession>
<proteinExistence type="predicted"/>
<dbReference type="PANTHER" id="PTHR21636">
    <property type="entry name" value="PROTEIN DOK-7"/>
    <property type="match status" value="1"/>
</dbReference>
<dbReference type="Gene3D" id="2.30.29.30">
    <property type="entry name" value="Pleckstrin-homology domain (PH domain)/Phosphotyrosine-binding domain (PTB)"/>
    <property type="match status" value="1"/>
</dbReference>
<dbReference type="GO" id="GO:0019901">
    <property type="term" value="F:protein kinase binding"/>
    <property type="evidence" value="ECO:0007669"/>
    <property type="project" value="InterPro"/>
</dbReference>
<dbReference type="InterPro" id="IPR037746">
    <property type="entry name" value="Dok-7"/>
</dbReference>
<dbReference type="OrthoDB" id="6537982at2759"/>
<dbReference type="InterPro" id="IPR011993">
    <property type="entry name" value="PH-like_dom_sf"/>
</dbReference>
<comment type="caution">
    <text evidence="1">The sequence shown here is derived from an EMBL/GenBank/DDBJ whole genome shotgun (WGS) entry which is preliminary data.</text>
</comment>
<organism evidence="1 2">
    <name type="scientific">Araneus ventricosus</name>
    <name type="common">Orbweaver spider</name>
    <name type="synonym">Epeira ventricosa</name>
    <dbReference type="NCBI Taxonomy" id="182803"/>
    <lineage>
        <taxon>Eukaryota</taxon>
        <taxon>Metazoa</taxon>
        <taxon>Ecdysozoa</taxon>
        <taxon>Arthropoda</taxon>
        <taxon>Chelicerata</taxon>
        <taxon>Arachnida</taxon>
        <taxon>Araneae</taxon>
        <taxon>Araneomorphae</taxon>
        <taxon>Entelegynae</taxon>
        <taxon>Araneoidea</taxon>
        <taxon>Araneidae</taxon>
        <taxon>Araneus</taxon>
    </lineage>
</organism>
<dbReference type="EMBL" id="BGPR01001538">
    <property type="protein sequence ID" value="GBM56287.1"/>
    <property type="molecule type" value="Genomic_DNA"/>
</dbReference>
<dbReference type="GO" id="GO:0007528">
    <property type="term" value="P:neuromuscular junction development"/>
    <property type="evidence" value="ECO:0007669"/>
    <property type="project" value="TreeGrafter"/>
</dbReference>
<dbReference type="AlphaFoldDB" id="A0A4Y2GT19"/>
<keyword evidence="2" id="KW-1185">Reference proteome</keyword>
<evidence type="ECO:0000313" key="1">
    <source>
        <dbReference type="EMBL" id="GBM56287.1"/>
    </source>
</evidence>
<name>A0A4Y2GT19_ARAVE</name>
<gene>
    <name evidence="1" type="ORF">AVEN_241747_1</name>
</gene>
<dbReference type="Proteomes" id="UP000499080">
    <property type="component" value="Unassembled WGS sequence"/>
</dbReference>
<sequence>MSCVMGDPKTVLEGSVKYRDKKKWKSRWAVVSKLSPVAALIVSQITDLKNDRCPIMYDHLEHRNVVLPI</sequence>
<dbReference type="PANTHER" id="PTHR21636:SF2">
    <property type="entry name" value="PROTEIN DOK-7"/>
    <property type="match status" value="1"/>
</dbReference>
<protein>
    <submittedName>
        <fullName evidence="1">Uncharacterized protein</fullName>
    </submittedName>
</protein>
<reference evidence="1 2" key="1">
    <citation type="journal article" date="2019" name="Sci. Rep.">
        <title>Orb-weaving spider Araneus ventricosus genome elucidates the spidroin gene catalogue.</title>
        <authorList>
            <person name="Kono N."/>
            <person name="Nakamura H."/>
            <person name="Ohtoshi R."/>
            <person name="Moran D.A.P."/>
            <person name="Shinohara A."/>
            <person name="Yoshida Y."/>
            <person name="Fujiwara M."/>
            <person name="Mori M."/>
            <person name="Tomita M."/>
            <person name="Arakawa K."/>
        </authorList>
    </citation>
    <scope>NUCLEOTIDE SEQUENCE [LARGE SCALE GENOMIC DNA]</scope>
</reference>